<dbReference type="Gene3D" id="4.10.240.10">
    <property type="entry name" value="Zn(2)-C6 fungal-type DNA-binding domain"/>
    <property type="match status" value="1"/>
</dbReference>
<dbReference type="PROSITE" id="PS00463">
    <property type="entry name" value="ZN2_CY6_FUNGAL_1"/>
    <property type="match status" value="1"/>
</dbReference>
<dbReference type="AlphaFoldDB" id="A0AAJ0BNA5"/>
<reference evidence="5" key="1">
    <citation type="submission" date="2023-06" db="EMBL/GenBank/DDBJ databases">
        <title>Genome-scale phylogeny and comparative genomics of the fungal order Sordariales.</title>
        <authorList>
            <consortium name="Lawrence Berkeley National Laboratory"/>
            <person name="Hensen N."/>
            <person name="Bonometti L."/>
            <person name="Westerberg I."/>
            <person name="Brannstrom I.O."/>
            <person name="Guillou S."/>
            <person name="Cros-Aarteil S."/>
            <person name="Calhoun S."/>
            <person name="Haridas S."/>
            <person name="Kuo A."/>
            <person name="Mondo S."/>
            <person name="Pangilinan J."/>
            <person name="Riley R."/>
            <person name="Labutti K."/>
            <person name="Andreopoulos B."/>
            <person name="Lipzen A."/>
            <person name="Chen C."/>
            <person name="Yanf M."/>
            <person name="Daum C."/>
            <person name="Ng V."/>
            <person name="Clum A."/>
            <person name="Steindorff A."/>
            <person name="Ohm R."/>
            <person name="Martin F."/>
            <person name="Silar P."/>
            <person name="Natvig D."/>
            <person name="Lalanne C."/>
            <person name="Gautier V."/>
            <person name="Ament-Velasquez S.L."/>
            <person name="Kruys A."/>
            <person name="Hutchinson M.I."/>
            <person name="Powell A.J."/>
            <person name="Barry K."/>
            <person name="Miller A.N."/>
            <person name="Grigoriev I.V."/>
            <person name="Debuchy R."/>
            <person name="Gladieux P."/>
            <person name="Thoren M.H."/>
            <person name="Johannesson H."/>
        </authorList>
    </citation>
    <scope>NUCLEOTIDE SEQUENCE</scope>
    <source>
        <strain evidence="5">PSN4</strain>
    </source>
</reference>
<dbReference type="GO" id="GO:0000981">
    <property type="term" value="F:DNA-binding transcription factor activity, RNA polymerase II-specific"/>
    <property type="evidence" value="ECO:0007669"/>
    <property type="project" value="InterPro"/>
</dbReference>
<dbReference type="GO" id="GO:0006351">
    <property type="term" value="P:DNA-templated transcription"/>
    <property type="evidence" value="ECO:0007669"/>
    <property type="project" value="InterPro"/>
</dbReference>
<feature type="region of interest" description="Disordered" evidence="3">
    <location>
        <begin position="70"/>
        <end position="99"/>
    </location>
</feature>
<name>A0AAJ0BNA5_9PEZI</name>
<dbReference type="Pfam" id="PF00172">
    <property type="entry name" value="Zn_clus"/>
    <property type="match status" value="1"/>
</dbReference>
<keyword evidence="2" id="KW-0539">Nucleus</keyword>
<dbReference type="EMBL" id="MU839827">
    <property type="protein sequence ID" value="KAK1760174.1"/>
    <property type="molecule type" value="Genomic_DNA"/>
</dbReference>
<dbReference type="InterPro" id="IPR036864">
    <property type="entry name" value="Zn2-C6_fun-type_DNA-bd_sf"/>
</dbReference>
<dbReference type="Pfam" id="PF04082">
    <property type="entry name" value="Fungal_trans"/>
    <property type="match status" value="1"/>
</dbReference>
<evidence type="ECO:0000256" key="1">
    <source>
        <dbReference type="ARBA" id="ARBA00022723"/>
    </source>
</evidence>
<dbReference type="GO" id="GO:0003677">
    <property type="term" value="F:DNA binding"/>
    <property type="evidence" value="ECO:0007669"/>
    <property type="project" value="InterPro"/>
</dbReference>
<keyword evidence="1" id="KW-0479">Metal-binding</keyword>
<feature type="region of interest" description="Disordered" evidence="3">
    <location>
        <begin position="125"/>
        <end position="150"/>
    </location>
</feature>
<dbReference type="PANTHER" id="PTHR43374:SF1">
    <property type="entry name" value="FLAVIN PRENYLTRANSFERASE PAD1, MITOCHONDRIAL"/>
    <property type="match status" value="1"/>
</dbReference>
<dbReference type="PANTHER" id="PTHR43374">
    <property type="entry name" value="FLAVIN PRENYLTRANSFERASE"/>
    <property type="match status" value="1"/>
</dbReference>
<dbReference type="PROSITE" id="PS50048">
    <property type="entry name" value="ZN2_CY6_FUNGAL_2"/>
    <property type="match status" value="1"/>
</dbReference>
<comment type="caution">
    <text evidence="5">The sequence shown here is derived from an EMBL/GenBank/DDBJ whole genome shotgun (WGS) entry which is preliminary data.</text>
</comment>
<evidence type="ECO:0000256" key="3">
    <source>
        <dbReference type="SAM" id="MobiDB-lite"/>
    </source>
</evidence>
<dbReference type="SMART" id="SM00906">
    <property type="entry name" value="Fungal_trans"/>
    <property type="match status" value="1"/>
</dbReference>
<keyword evidence="6" id="KW-1185">Reference proteome</keyword>
<evidence type="ECO:0000256" key="2">
    <source>
        <dbReference type="ARBA" id="ARBA00023242"/>
    </source>
</evidence>
<dbReference type="Proteomes" id="UP001239445">
    <property type="component" value="Unassembled WGS sequence"/>
</dbReference>
<dbReference type="CDD" id="cd12148">
    <property type="entry name" value="fungal_TF_MHR"/>
    <property type="match status" value="1"/>
</dbReference>
<feature type="compositionally biased region" description="Polar residues" evidence="3">
    <location>
        <begin position="88"/>
        <end position="99"/>
    </location>
</feature>
<sequence length="679" mass="75838">MDMHSQQPDSDDEGSRRKRRAIAQGQKACAPCRARKVRCSYQLPCQTCVERQHPNLCVYDAPSKRVLVSSLPSPASSSISPFSPMASHASSSNAAGWTPSKSDWDKLLGKIDRLETELQAVRREVSRRPALSKLDSPVPDGASPDAQADPVQEGVHSLHPVTGEHVFLGANSVPAMAMALSQQTSNDSAMVRDLLDKSVLPIFTLENESTTYPFVDLWGLPHASPVRIEKLYAMLPSDSECLQYIRQYRDTAHVLYPAIVNMQQFEVEVTRFLITRTTQSGDPNRPPLTERDVYGKSVHWLGLLFACLASGYQCSNLPRRERQLTSQVYVCCAYECLRIVNYLSCSQLDDIQNLLVLGNVISNSMNAGVAWALLGLTIRLAQGLGLHHEPSSRDLPSEERVLRHEVWSRIIWQDSLLSISYDRATPTANLTRWDMSTPANADGGFSYTECMLRLCTIALDVVSTRSQPMSIQREIQRIEERRAELSSTTEHAQLHLRQSSACALMKDHLEHWNWRLHCSYVVSEMCRPMLAKRQRHSEPKIAELRRVCIDALADTVDAFLKLQNLTFFARTSWAAVHRSLGSALLLGILGEPSKSESVRQMLEQLVSVMTSLEYADASEMPAPLTRAVEALQQLNASQDGSEGSQGDSPHAQMQRILWGADLRLPMEYFQALSPIEGKD</sequence>
<protein>
    <submittedName>
        <fullName evidence="5">C6 transcription factor</fullName>
    </submittedName>
</protein>
<dbReference type="InterPro" id="IPR004507">
    <property type="entry name" value="UbiX-like"/>
</dbReference>
<evidence type="ECO:0000313" key="5">
    <source>
        <dbReference type="EMBL" id="KAK1760174.1"/>
    </source>
</evidence>
<dbReference type="CDD" id="cd00067">
    <property type="entry name" value="GAL4"/>
    <property type="match status" value="1"/>
</dbReference>
<dbReference type="SMART" id="SM00066">
    <property type="entry name" value="GAL4"/>
    <property type="match status" value="1"/>
</dbReference>
<evidence type="ECO:0000259" key="4">
    <source>
        <dbReference type="PROSITE" id="PS50048"/>
    </source>
</evidence>
<evidence type="ECO:0000313" key="6">
    <source>
        <dbReference type="Proteomes" id="UP001239445"/>
    </source>
</evidence>
<organism evidence="5 6">
    <name type="scientific">Echria macrotheca</name>
    <dbReference type="NCBI Taxonomy" id="438768"/>
    <lineage>
        <taxon>Eukaryota</taxon>
        <taxon>Fungi</taxon>
        <taxon>Dikarya</taxon>
        <taxon>Ascomycota</taxon>
        <taxon>Pezizomycotina</taxon>
        <taxon>Sordariomycetes</taxon>
        <taxon>Sordariomycetidae</taxon>
        <taxon>Sordariales</taxon>
        <taxon>Schizotheciaceae</taxon>
        <taxon>Echria</taxon>
    </lineage>
</organism>
<dbReference type="InterPro" id="IPR001138">
    <property type="entry name" value="Zn2Cys6_DnaBD"/>
</dbReference>
<dbReference type="GO" id="GO:0008270">
    <property type="term" value="F:zinc ion binding"/>
    <property type="evidence" value="ECO:0007669"/>
    <property type="project" value="InterPro"/>
</dbReference>
<dbReference type="InterPro" id="IPR007219">
    <property type="entry name" value="XnlR_reg_dom"/>
</dbReference>
<feature type="compositionally biased region" description="Low complexity" evidence="3">
    <location>
        <begin position="70"/>
        <end position="87"/>
    </location>
</feature>
<gene>
    <name evidence="5" type="ORF">QBC47DRAFT_408277</name>
</gene>
<proteinExistence type="predicted"/>
<dbReference type="GO" id="GO:0016831">
    <property type="term" value="F:carboxy-lyase activity"/>
    <property type="evidence" value="ECO:0007669"/>
    <property type="project" value="TreeGrafter"/>
</dbReference>
<feature type="region of interest" description="Disordered" evidence="3">
    <location>
        <begin position="1"/>
        <end position="22"/>
    </location>
</feature>
<accession>A0AAJ0BNA5</accession>
<feature type="domain" description="Zn(2)-C6 fungal-type" evidence="4">
    <location>
        <begin position="28"/>
        <end position="59"/>
    </location>
</feature>
<dbReference type="SUPFAM" id="SSF57701">
    <property type="entry name" value="Zn2/Cys6 DNA-binding domain"/>
    <property type="match status" value="1"/>
</dbReference>